<evidence type="ECO:0000256" key="3">
    <source>
        <dbReference type="ARBA" id="ARBA00021356"/>
    </source>
</evidence>
<dbReference type="InterPro" id="IPR007197">
    <property type="entry name" value="rSAM"/>
</dbReference>
<dbReference type="NCBIfam" id="TIGR02493">
    <property type="entry name" value="PFLA"/>
    <property type="match status" value="1"/>
</dbReference>
<name>A0A2I1MTF2_9LACT</name>
<dbReference type="PANTHER" id="PTHR30352:SF5">
    <property type="entry name" value="PYRUVATE FORMATE-LYASE 1-ACTIVATING ENZYME"/>
    <property type="match status" value="1"/>
</dbReference>
<keyword evidence="12" id="KW-0456">Lyase</keyword>
<evidence type="ECO:0000256" key="10">
    <source>
        <dbReference type="RuleBase" id="RU362053"/>
    </source>
</evidence>
<keyword evidence="7 10" id="KW-0560">Oxidoreductase</keyword>
<reference evidence="12 13" key="1">
    <citation type="submission" date="2017-12" db="EMBL/GenBank/DDBJ databases">
        <title>Phylogenetic diversity of female urinary microbiome.</title>
        <authorList>
            <person name="Thomas-White K."/>
            <person name="Wolfe A.J."/>
        </authorList>
    </citation>
    <scope>NUCLEOTIDE SEQUENCE [LARGE SCALE GENOMIC DNA]</scope>
    <source>
        <strain evidence="12 13">UMB0139</strain>
    </source>
</reference>
<sequence>MMTETIGYVHSLESFGSVDGPGIRFVSFMQGCRLRCQFCHNPDTWKINAGTPYTAEELFREAVKYQPYWGKKGGVTVSGGEPLLQIDFLIEYFKLCKKHGVHTTLDSCGGPFTREPEWLAKFEELLEYTDLILMDVKQINPERHLKLTTAPNENILDLFRFLQEKGQPIWIRHVLVPTRTDFDEDLQGLSDFIQSLGDIVKKVEILPYHTMGVYKYHELGIPYKLEGVEPPTEDRVANAKRILKVDDYQGYRSM</sequence>
<dbReference type="EMBL" id="PKGY01000001">
    <property type="protein sequence ID" value="PKZ23332.1"/>
    <property type="molecule type" value="Genomic_DNA"/>
</dbReference>
<evidence type="ECO:0000256" key="6">
    <source>
        <dbReference type="ARBA" id="ARBA00022723"/>
    </source>
</evidence>
<comment type="caution">
    <text evidence="12">The sequence shown here is derived from an EMBL/GenBank/DDBJ whole genome shotgun (WGS) entry which is preliminary data.</text>
</comment>
<evidence type="ECO:0000256" key="7">
    <source>
        <dbReference type="ARBA" id="ARBA00023002"/>
    </source>
</evidence>
<protein>
    <recommendedName>
        <fullName evidence="3 10">Pyruvate formate-lyase-activating enzyme</fullName>
        <ecNumber evidence="10">1.97.1.4</ecNumber>
    </recommendedName>
</protein>
<keyword evidence="9 10" id="KW-0411">Iron-sulfur</keyword>
<comment type="catalytic activity">
    <reaction evidence="10">
        <text>glycyl-[formate C-acetyltransferase] + reduced [flavodoxin] + S-adenosyl-L-methionine = glycin-2-yl radical-[formate C-acetyltransferase] + semiquinone [flavodoxin] + 5'-deoxyadenosine + L-methionine + H(+)</text>
        <dbReference type="Rhea" id="RHEA:19225"/>
        <dbReference type="Rhea" id="RHEA-COMP:10622"/>
        <dbReference type="Rhea" id="RHEA-COMP:12190"/>
        <dbReference type="Rhea" id="RHEA-COMP:12191"/>
        <dbReference type="Rhea" id="RHEA-COMP:14480"/>
        <dbReference type="ChEBI" id="CHEBI:15378"/>
        <dbReference type="ChEBI" id="CHEBI:17319"/>
        <dbReference type="ChEBI" id="CHEBI:29947"/>
        <dbReference type="ChEBI" id="CHEBI:32722"/>
        <dbReference type="ChEBI" id="CHEBI:57618"/>
        <dbReference type="ChEBI" id="CHEBI:57844"/>
        <dbReference type="ChEBI" id="CHEBI:59789"/>
        <dbReference type="ChEBI" id="CHEBI:140311"/>
        <dbReference type="EC" id="1.97.1.4"/>
    </reaction>
</comment>
<comment type="similarity">
    <text evidence="2 10">Belongs to the organic radical-activating enzymes family.</text>
</comment>
<dbReference type="InterPro" id="IPR001989">
    <property type="entry name" value="Radical_activat_CS"/>
</dbReference>
<dbReference type="PANTHER" id="PTHR30352">
    <property type="entry name" value="PYRUVATE FORMATE-LYASE-ACTIVATING ENZYME"/>
    <property type="match status" value="1"/>
</dbReference>
<dbReference type="AlphaFoldDB" id="A0A2I1MTF2"/>
<gene>
    <name evidence="12" type="primary">pflA</name>
    <name evidence="12" type="ORF">CYJ28_01920</name>
</gene>
<keyword evidence="8 10" id="KW-0408">Iron</keyword>
<dbReference type="GO" id="GO:0016829">
    <property type="term" value="F:lyase activity"/>
    <property type="evidence" value="ECO:0007669"/>
    <property type="project" value="UniProtKB-KW"/>
</dbReference>
<dbReference type="InterPro" id="IPR034457">
    <property type="entry name" value="Organic_radical-activating"/>
</dbReference>
<dbReference type="PIRSF" id="PIRSF000371">
    <property type="entry name" value="PFL_act_enz"/>
    <property type="match status" value="1"/>
</dbReference>
<dbReference type="InterPro" id="IPR013785">
    <property type="entry name" value="Aldolase_TIM"/>
</dbReference>
<feature type="domain" description="Radical SAM core" evidence="11">
    <location>
        <begin position="18"/>
        <end position="254"/>
    </location>
</feature>
<evidence type="ECO:0000256" key="8">
    <source>
        <dbReference type="ARBA" id="ARBA00023004"/>
    </source>
</evidence>
<keyword evidence="12" id="KW-0670">Pyruvate</keyword>
<dbReference type="Gene3D" id="3.20.20.70">
    <property type="entry name" value="Aldolase class I"/>
    <property type="match status" value="1"/>
</dbReference>
<dbReference type="GO" id="GO:0005737">
    <property type="term" value="C:cytoplasm"/>
    <property type="evidence" value="ECO:0007669"/>
    <property type="project" value="UniProtKB-SubCell"/>
</dbReference>
<dbReference type="InterPro" id="IPR012838">
    <property type="entry name" value="PFL1_activating"/>
</dbReference>
<evidence type="ECO:0000256" key="2">
    <source>
        <dbReference type="ARBA" id="ARBA00009777"/>
    </source>
</evidence>
<evidence type="ECO:0000256" key="9">
    <source>
        <dbReference type="ARBA" id="ARBA00023014"/>
    </source>
</evidence>
<dbReference type="CDD" id="cd01335">
    <property type="entry name" value="Radical_SAM"/>
    <property type="match status" value="1"/>
</dbReference>
<dbReference type="OrthoDB" id="9782387at2"/>
<organism evidence="12 13">
    <name type="scientific">Aerococcus sanguinicola</name>
    <dbReference type="NCBI Taxonomy" id="119206"/>
    <lineage>
        <taxon>Bacteria</taxon>
        <taxon>Bacillati</taxon>
        <taxon>Bacillota</taxon>
        <taxon>Bacilli</taxon>
        <taxon>Lactobacillales</taxon>
        <taxon>Aerococcaceae</taxon>
        <taxon>Aerococcus</taxon>
    </lineage>
</organism>
<comment type="cofactor">
    <cofactor evidence="10">
        <name>[4Fe-4S] cluster</name>
        <dbReference type="ChEBI" id="CHEBI:49883"/>
    </cofactor>
    <text evidence="10">Binds 1 [4Fe-4S] cluster. The cluster is coordinated with 3 cysteines and an exchangeable S-adenosyl-L-methionine.</text>
</comment>
<comment type="subcellular location">
    <subcellularLocation>
        <location evidence="10">Cytoplasm</location>
    </subcellularLocation>
</comment>
<dbReference type="InterPro" id="IPR058240">
    <property type="entry name" value="rSAM_sf"/>
</dbReference>
<dbReference type="SUPFAM" id="SSF102114">
    <property type="entry name" value="Radical SAM enzymes"/>
    <property type="match status" value="1"/>
</dbReference>
<keyword evidence="6 10" id="KW-0479">Metal-binding</keyword>
<keyword evidence="4 10" id="KW-0004">4Fe-4S</keyword>
<dbReference type="GO" id="GO:0043365">
    <property type="term" value="F:[formate-C-acetyltransferase]-activating enzyme activity"/>
    <property type="evidence" value="ECO:0007669"/>
    <property type="project" value="UniProtKB-UniRule"/>
</dbReference>
<dbReference type="SFLD" id="SFLDS00029">
    <property type="entry name" value="Radical_SAM"/>
    <property type="match status" value="1"/>
</dbReference>
<comment type="function">
    <text evidence="1 10">Activation of pyruvate formate-lyase under anaerobic conditions by generation of an organic free radical, using S-adenosylmethionine and reduced flavodoxin as cosubstrates to produce 5'-deoxy-adenosine.</text>
</comment>
<dbReference type="RefSeq" id="WP_101603523.1">
    <property type="nucleotide sequence ID" value="NZ_CAJHKM010000002.1"/>
</dbReference>
<dbReference type="InterPro" id="IPR012839">
    <property type="entry name" value="Organic_radical_activase"/>
</dbReference>
<evidence type="ECO:0000313" key="13">
    <source>
        <dbReference type="Proteomes" id="UP000234239"/>
    </source>
</evidence>
<evidence type="ECO:0000256" key="1">
    <source>
        <dbReference type="ARBA" id="ARBA00003141"/>
    </source>
</evidence>
<proteinExistence type="inferred from homology"/>
<dbReference type="EC" id="1.97.1.4" evidence="10"/>
<evidence type="ECO:0000313" key="12">
    <source>
        <dbReference type="EMBL" id="PKZ23332.1"/>
    </source>
</evidence>
<dbReference type="PROSITE" id="PS01087">
    <property type="entry name" value="RADICAL_ACTIVATING"/>
    <property type="match status" value="1"/>
</dbReference>
<dbReference type="Pfam" id="PF04055">
    <property type="entry name" value="Radical_SAM"/>
    <property type="match status" value="1"/>
</dbReference>
<dbReference type="SFLD" id="SFLDG01066">
    <property type="entry name" value="organic_radical-activating_enz"/>
    <property type="match status" value="1"/>
</dbReference>
<evidence type="ECO:0000259" key="11">
    <source>
        <dbReference type="PROSITE" id="PS51918"/>
    </source>
</evidence>
<dbReference type="GO" id="GO:0046872">
    <property type="term" value="F:metal ion binding"/>
    <property type="evidence" value="ECO:0007669"/>
    <property type="project" value="UniProtKB-UniRule"/>
</dbReference>
<keyword evidence="5 10" id="KW-0949">S-adenosyl-L-methionine</keyword>
<keyword evidence="10" id="KW-0963">Cytoplasm</keyword>
<accession>A0A2I1MTF2</accession>
<dbReference type="Proteomes" id="UP000234239">
    <property type="component" value="Unassembled WGS sequence"/>
</dbReference>
<evidence type="ECO:0000256" key="5">
    <source>
        <dbReference type="ARBA" id="ARBA00022691"/>
    </source>
</evidence>
<dbReference type="GO" id="GO:0051539">
    <property type="term" value="F:4 iron, 4 sulfur cluster binding"/>
    <property type="evidence" value="ECO:0007669"/>
    <property type="project" value="UniProtKB-UniRule"/>
</dbReference>
<dbReference type="PROSITE" id="PS51918">
    <property type="entry name" value="RADICAL_SAM"/>
    <property type="match status" value="1"/>
</dbReference>
<evidence type="ECO:0000256" key="4">
    <source>
        <dbReference type="ARBA" id="ARBA00022485"/>
    </source>
</evidence>